<accession>A0A1W1D1S9</accession>
<evidence type="ECO:0000259" key="5">
    <source>
        <dbReference type="Pfam" id="PF00288"/>
    </source>
</evidence>
<dbReference type="Gene3D" id="3.30.70.890">
    <property type="entry name" value="GHMP kinase, C-terminal domain"/>
    <property type="match status" value="1"/>
</dbReference>
<dbReference type="HAMAP" id="MF_00061">
    <property type="entry name" value="IspE"/>
    <property type="match status" value="1"/>
</dbReference>
<name>A0A1W1D1S9_9ZZZZ</name>
<dbReference type="InterPro" id="IPR020568">
    <property type="entry name" value="Ribosomal_Su5_D2-typ_SF"/>
</dbReference>
<protein>
    <submittedName>
        <fullName evidence="6">4-diphosphocytidyl-2-C-methyl-D-erythritol kinase</fullName>
        <ecNumber evidence="6">2.7.1.148</ecNumber>
    </submittedName>
</protein>
<evidence type="ECO:0000313" key="6">
    <source>
        <dbReference type="EMBL" id="SFV74605.1"/>
    </source>
</evidence>
<dbReference type="SUPFAM" id="SSF54211">
    <property type="entry name" value="Ribosomal protein S5 domain 2-like"/>
    <property type="match status" value="1"/>
</dbReference>
<dbReference type="NCBIfam" id="TIGR00154">
    <property type="entry name" value="ispE"/>
    <property type="match status" value="1"/>
</dbReference>
<keyword evidence="2" id="KW-0547">Nucleotide-binding</keyword>
<proteinExistence type="inferred from homology"/>
<gene>
    <name evidence="6" type="ORF">MNB_SM-3-496</name>
</gene>
<dbReference type="EMBL" id="FPHP01000002">
    <property type="protein sequence ID" value="SFV74605.1"/>
    <property type="molecule type" value="Genomic_DNA"/>
</dbReference>
<dbReference type="GO" id="GO:0016114">
    <property type="term" value="P:terpenoid biosynthetic process"/>
    <property type="evidence" value="ECO:0007669"/>
    <property type="project" value="InterPro"/>
</dbReference>
<dbReference type="AlphaFoldDB" id="A0A1W1D1S9"/>
<reference evidence="6" key="1">
    <citation type="submission" date="2016-10" db="EMBL/GenBank/DDBJ databases">
        <authorList>
            <person name="de Groot N.N."/>
        </authorList>
    </citation>
    <scope>NUCLEOTIDE SEQUENCE</scope>
</reference>
<dbReference type="Pfam" id="PF00288">
    <property type="entry name" value="GHMP_kinases_N"/>
    <property type="match status" value="1"/>
</dbReference>
<keyword evidence="3 6" id="KW-0418">Kinase</keyword>
<organism evidence="6">
    <name type="scientific">hydrothermal vent metagenome</name>
    <dbReference type="NCBI Taxonomy" id="652676"/>
    <lineage>
        <taxon>unclassified sequences</taxon>
        <taxon>metagenomes</taxon>
        <taxon>ecological metagenomes</taxon>
    </lineage>
</organism>
<keyword evidence="1 6" id="KW-0808">Transferase</keyword>
<dbReference type="PANTHER" id="PTHR43527">
    <property type="entry name" value="4-DIPHOSPHOCYTIDYL-2-C-METHYL-D-ERYTHRITOL KINASE, CHLOROPLASTIC"/>
    <property type="match status" value="1"/>
</dbReference>
<evidence type="ECO:0000256" key="1">
    <source>
        <dbReference type="ARBA" id="ARBA00022679"/>
    </source>
</evidence>
<dbReference type="PIRSF" id="PIRSF010376">
    <property type="entry name" value="IspE"/>
    <property type="match status" value="1"/>
</dbReference>
<dbReference type="InterPro" id="IPR014721">
    <property type="entry name" value="Ribsml_uS5_D2-typ_fold_subgr"/>
</dbReference>
<dbReference type="InterPro" id="IPR004424">
    <property type="entry name" value="IspE"/>
</dbReference>
<dbReference type="InterPro" id="IPR006204">
    <property type="entry name" value="GHMP_kinase_N_dom"/>
</dbReference>
<evidence type="ECO:0000256" key="3">
    <source>
        <dbReference type="ARBA" id="ARBA00022777"/>
    </source>
</evidence>
<evidence type="ECO:0000256" key="4">
    <source>
        <dbReference type="ARBA" id="ARBA00022840"/>
    </source>
</evidence>
<dbReference type="GO" id="GO:0005524">
    <property type="term" value="F:ATP binding"/>
    <property type="evidence" value="ECO:0007669"/>
    <property type="project" value="UniProtKB-KW"/>
</dbReference>
<dbReference type="EC" id="2.7.1.148" evidence="6"/>
<dbReference type="InterPro" id="IPR036554">
    <property type="entry name" value="GHMP_kinase_C_sf"/>
</dbReference>
<sequence>MKKYKAYAKVNIFLKITGKRGDYHEIISRFVRVNSLYDELYFEKKEHNDFEIRGDFSCSVEQNTIYKAYQALLKATNSQKLQELMQTYAICVTKNIPAFAGLGGGSSDAATYLHMCNEILQLKLTPKELADIGLKVGADVPFFIYNYQSANVSGIGEIVEPFEEAPLHIITYTPKIEISTPKVYQTYSQYFYNPITQQEIQKLKTTPSKEVLKQYSLYQANDLLQPALKVYPQLKNYIKDGYYFSGSGSSFFTIKEK</sequence>
<dbReference type="SUPFAM" id="SSF55060">
    <property type="entry name" value="GHMP Kinase, C-terminal domain"/>
    <property type="match status" value="1"/>
</dbReference>
<dbReference type="Gene3D" id="3.30.230.10">
    <property type="match status" value="1"/>
</dbReference>
<feature type="domain" description="GHMP kinase N-terminal" evidence="5">
    <location>
        <begin position="63"/>
        <end position="145"/>
    </location>
</feature>
<evidence type="ECO:0000256" key="2">
    <source>
        <dbReference type="ARBA" id="ARBA00022741"/>
    </source>
</evidence>
<keyword evidence="4" id="KW-0067">ATP-binding</keyword>
<dbReference type="NCBIfam" id="NF003216">
    <property type="entry name" value="PRK04181.1"/>
    <property type="match status" value="1"/>
</dbReference>
<dbReference type="PANTHER" id="PTHR43527:SF2">
    <property type="entry name" value="4-DIPHOSPHOCYTIDYL-2-C-METHYL-D-ERYTHRITOL KINASE, CHLOROPLASTIC"/>
    <property type="match status" value="1"/>
</dbReference>
<dbReference type="GO" id="GO:0050515">
    <property type="term" value="F:4-(cytidine 5'-diphospho)-2-C-methyl-D-erythritol kinase activity"/>
    <property type="evidence" value="ECO:0007669"/>
    <property type="project" value="UniProtKB-EC"/>
</dbReference>